<evidence type="ECO:0000256" key="1">
    <source>
        <dbReference type="ARBA" id="ARBA00022729"/>
    </source>
</evidence>
<evidence type="ECO:0000256" key="2">
    <source>
        <dbReference type="SAM" id="MobiDB-lite"/>
    </source>
</evidence>
<keyword evidence="4" id="KW-1185">Reference proteome</keyword>
<organism evidence="3 4">
    <name type="scientific">Streptomyces carpinensis</name>
    <dbReference type="NCBI Taxonomy" id="66369"/>
    <lineage>
        <taxon>Bacteria</taxon>
        <taxon>Bacillati</taxon>
        <taxon>Actinomycetota</taxon>
        <taxon>Actinomycetes</taxon>
        <taxon>Kitasatosporales</taxon>
        <taxon>Streptomycetaceae</taxon>
        <taxon>Streptomyces</taxon>
    </lineage>
</organism>
<dbReference type="InterPro" id="IPR011044">
    <property type="entry name" value="Quino_amine_DH_bsu"/>
</dbReference>
<dbReference type="Gene3D" id="2.60.40.4070">
    <property type="match status" value="1"/>
</dbReference>
<dbReference type="SUPFAM" id="SSF50969">
    <property type="entry name" value="YVTN repeat-like/Quinoprotein amine dehydrogenase"/>
    <property type="match status" value="1"/>
</dbReference>
<proteinExistence type="predicted"/>
<dbReference type="InterPro" id="IPR028994">
    <property type="entry name" value="Integrin_alpha_N"/>
</dbReference>
<dbReference type="PANTHER" id="PTHR44103:SF1">
    <property type="entry name" value="PROPROTEIN CONVERTASE P"/>
    <property type="match status" value="1"/>
</dbReference>
<dbReference type="RefSeq" id="WP_086722845.1">
    <property type="nucleotide sequence ID" value="NZ_MUBM01000016.1"/>
</dbReference>
<dbReference type="InterPro" id="IPR013517">
    <property type="entry name" value="FG-GAP"/>
</dbReference>
<evidence type="ECO:0000313" key="3">
    <source>
        <dbReference type="EMBL" id="MER6980318.1"/>
    </source>
</evidence>
<keyword evidence="1" id="KW-0732">Signal</keyword>
<dbReference type="Gene3D" id="2.130.10.130">
    <property type="entry name" value="Integrin alpha, N-terminal"/>
    <property type="match status" value="1"/>
</dbReference>
<name>A0ABV1W7Z6_9ACTN</name>
<dbReference type="SUPFAM" id="SSF69318">
    <property type="entry name" value="Integrin alpha N-terminal domain"/>
    <property type="match status" value="1"/>
</dbReference>
<reference evidence="3 4" key="1">
    <citation type="submission" date="2024-06" db="EMBL/GenBank/DDBJ databases">
        <title>The Natural Products Discovery Center: Release of the First 8490 Sequenced Strains for Exploring Actinobacteria Biosynthetic Diversity.</title>
        <authorList>
            <person name="Kalkreuter E."/>
            <person name="Kautsar S.A."/>
            <person name="Yang D."/>
            <person name="Bader C.D."/>
            <person name="Teijaro C.N."/>
            <person name="Fluegel L."/>
            <person name="Davis C.M."/>
            <person name="Simpson J.R."/>
            <person name="Lauterbach L."/>
            <person name="Steele A.D."/>
            <person name="Gui C."/>
            <person name="Meng S."/>
            <person name="Li G."/>
            <person name="Viehrig K."/>
            <person name="Ye F."/>
            <person name="Su P."/>
            <person name="Kiefer A.F."/>
            <person name="Nichols A."/>
            <person name="Cepeda A.J."/>
            <person name="Yan W."/>
            <person name="Fan B."/>
            <person name="Jiang Y."/>
            <person name="Adhikari A."/>
            <person name="Zheng C.-J."/>
            <person name="Schuster L."/>
            <person name="Cowan T.M."/>
            <person name="Smanski M.J."/>
            <person name="Chevrette M.G."/>
            <person name="De Carvalho L.P.S."/>
            <person name="Shen B."/>
        </authorList>
    </citation>
    <scope>NUCLEOTIDE SEQUENCE [LARGE SCALE GENOMIC DNA]</scope>
    <source>
        <strain evidence="3 4">NPDC000634</strain>
    </source>
</reference>
<evidence type="ECO:0000313" key="4">
    <source>
        <dbReference type="Proteomes" id="UP001458415"/>
    </source>
</evidence>
<comment type="caution">
    <text evidence="3">The sequence shown here is derived from an EMBL/GenBank/DDBJ whole genome shotgun (WGS) entry which is preliminary data.</text>
</comment>
<dbReference type="Pfam" id="PF13517">
    <property type="entry name" value="FG-GAP_3"/>
    <property type="match status" value="1"/>
</dbReference>
<dbReference type="Proteomes" id="UP001458415">
    <property type="component" value="Unassembled WGS sequence"/>
</dbReference>
<protein>
    <submittedName>
        <fullName evidence="3">VCBS repeat-containing protein</fullName>
    </submittedName>
</protein>
<dbReference type="PANTHER" id="PTHR44103">
    <property type="entry name" value="PROPROTEIN CONVERTASE P"/>
    <property type="match status" value="1"/>
</dbReference>
<dbReference type="EMBL" id="JBEPCU010000528">
    <property type="protein sequence ID" value="MER6980318.1"/>
    <property type="molecule type" value="Genomic_DNA"/>
</dbReference>
<sequence length="993" mass="104318">MRVTPDSGYVVSAGTSGFLHSATTTNGPSGLEWTGADGSTRKLEGTHLYDPVEYYGTASDVVALPPGGATGDVLLRNMVTDETTTVTVPKGQKYSRTIGTTVVTEGGGADGKWTEFHLLTDENGTTEDRRVTGLPEGAYVINVGRAGVHGFLSLLKVPGDDVAQYAWVDLRTAEATFLPYGTVYGNSVVTALHLVTPQAGGVRIYEQGRFDTPLREVQVSLTDAKVLGVVGDSLIVGRYDPSLGQKDYQASVWRVVAVPFDGSGERTLLARAVADRVAVRPDGGLQIVGGRSAQDYGYQDITAGADAVPHATRVLRILPVPMQLQRLTLDHGTVTTLEYGDRATFAYQRLLTETAPGYGERVRVGGLPAPYDKCSAGYGLCPELYPTGDGRTVYRGAVSVGGDWQPKLFVVGKGETFPGTPIETGLQDSFDESEAQTRIVGASESLVLVDGTPAGGGRELRVVDIHSGKVLHKEPYQTGAIWGTTLWSSTPGGTVTAKDARTGTSLTSFAVSTRCSSMVDLQAVGRWLYWKCNVSNAPDAAGVYDLQSRKSIPLPSAGQAHLGDGVVAVRAGQGLGVYGLQTGAAVQRWATDTAGLVALDPRNGDLAYSTPDQAVHVLNTGRPEAALVSPYRNVTARVETDATPLSWRGEWWLSEPAASWKVEIRHKATGRVVATRRGGPATYSIATTWDGRGTTGGLIPNGSYTWTLTAVPADGQGAAFVQSGTVRLTGGAAVWRDHVGGSSLPDGVGDLLTLNSSGALTFQQGDGAGKFSGKVSASGWSTSVRAVPLGDLSGDRCNDVLVRLSNGALRLYKPACGAALKPSTPYTTLGSSGWTQYDVLTAPGDVTKDGRPDLIARNASTGAVYLYKSTSTGKLSSRVKLYDSWKGYKKIVGAGDLNGDGIGDLLLQDKADNLYRLNGTGKGTFTSRVKIAGNWGGSYNAVVGVGDITGDGRADIVARDTAGNLYRQNGTGKGTFGSRTKIASGWAGYKGLF</sequence>
<accession>A0ABV1W7Z6</accession>
<feature type="region of interest" description="Disordered" evidence="2">
    <location>
        <begin position="18"/>
        <end position="38"/>
    </location>
</feature>
<gene>
    <name evidence="3" type="ORF">ABT317_25945</name>
</gene>